<feature type="region of interest" description="Disordered" evidence="1">
    <location>
        <begin position="71"/>
        <end position="107"/>
    </location>
</feature>
<keyword evidence="3" id="KW-1185">Reference proteome</keyword>
<proteinExistence type="predicted"/>
<protein>
    <submittedName>
        <fullName evidence="2">Uncharacterized protein</fullName>
    </submittedName>
</protein>
<comment type="caution">
    <text evidence="2">The sequence shown here is derived from an EMBL/GenBank/DDBJ whole genome shotgun (WGS) entry which is preliminary data.</text>
</comment>
<evidence type="ECO:0000313" key="3">
    <source>
        <dbReference type="Proteomes" id="UP001153269"/>
    </source>
</evidence>
<dbReference type="AlphaFoldDB" id="A0A9N7UP91"/>
<organism evidence="2 3">
    <name type="scientific">Pleuronectes platessa</name>
    <name type="common">European plaice</name>
    <dbReference type="NCBI Taxonomy" id="8262"/>
    <lineage>
        <taxon>Eukaryota</taxon>
        <taxon>Metazoa</taxon>
        <taxon>Chordata</taxon>
        <taxon>Craniata</taxon>
        <taxon>Vertebrata</taxon>
        <taxon>Euteleostomi</taxon>
        <taxon>Actinopterygii</taxon>
        <taxon>Neopterygii</taxon>
        <taxon>Teleostei</taxon>
        <taxon>Neoteleostei</taxon>
        <taxon>Acanthomorphata</taxon>
        <taxon>Carangaria</taxon>
        <taxon>Pleuronectiformes</taxon>
        <taxon>Pleuronectoidei</taxon>
        <taxon>Pleuronectidae</taxon>
        <taxon>Pleuronectes</taxon>
    </lineage>
</organism>
<dbReference type="EMBL" id="CADEAL010001602">
    <property type="protein sequence ID" value="CAB1433842.1"/>
    <property type="molecule type" value="Genomic_DNA"/>
</dbReference>
<evidence type="ECO:0000313" key="2">
    <source>
        <dbReference type="EMBL" id="CAB1433842.1"/>
    </source>
</evidence>
<gene>
    <name evidence="2" type="ORF">PLEPLA_LOCUS21933</name>
</gene>
<sequence>MKMRDPKDSRESAIKDSVPHHGVEEYSRRKEFVKALKERGGGISQRSVHTGVCGTWALHALVWRLHDFNPTSTTQAEMPDAPGMRGVVKNREPSWSSSRLASASKAD</sequence>
<dbReference type="Proteomes" id="UP001153269">
    <property type="component" value="Unassembled WGS sequence"/>
</dbReference>
<evidence type="ECO:0000256" key="1">
    <source>
        <dbReference type="SAM" id="MobiDB-lite"/>
    </source>
</evidence>
<feature type="compositionally biased region" description="Low complexity" evidence="1">
    <location>
        <begin position="94"/>
        <end position="107"/>
    </location>
</feature>
<feature type="region of interest" description="Disordered" evidence="1">
    <location>
        <begin position="1"/>
        <end position="25"/>
    </location>
</feature>
<reference evidence="2" key="1">
    <citation type="submission" date="2020-03" db="EMBL/GenBank/DDBJ databases">
        <authorList>
            <person name="Weist P."/>
        </authorList>
    </citation>
    <scope>NUCLEOTIDE SEQUENCE</scope>
</reference>
<accession>A0A9N7UP91</accession>
<name>A0A9N7UP91_PLEPL</name>